<sequence length="366" mass="40903">MLMQRLRAIRARAAVLPRGAAYRGLRAAVRRFHKRRAKFYGDFADALEDGANPFDLFSRKHARAVQRKDPMAPLYALWRDRTGAGSLRKAWHGTVPDDDLMIVAAGEKADLPAALRFLAKVIAIRARNRTAVMLAVALPVFLFVLMMGVQIGVALGMMPIMVQIIAVEHMPPVGRALHDVSLFVARYWTVVYGAPALLALAFFHSLPRWTGRLRAKLDRFPPYSIYRDLRSSEFLVSLAALTAANTSTYDAVALLSANASPWLRQHLARMRLSLRSSRSMLLAMDTGLFSDEIFDRVIEYAERSNFEQGLRKIGMTTIEELAETLSRRSVVLRNVLLVGVGGFILFTVMGMLQIGQEASNRMQALM</sequence>
<gene>
    <name evidence="8" type="ORF">OVY01_11530</name>
</gene>
<keyword evidence="3 6" id="KW-0812">Transmembrane</keyword>
<proteinExistence type="predicted"/>
<evidence type="ECO:0000256" key="6">
    <source>
        <dbReference type="SAM" id="Phobius"/>
    </source>
</evidence>
<dbReference type="Proteomes" id="UP001082899">
    <property type="component" value="Unassembled WGS sequence"/>
</dbReference>
<evidence type="ECO:0000256" key="3">
    <source>
        <dbReference type="ARBA" id="ARBA00022692"/>
    </source>
</evidence>
<keyword evidence="2" id="KW-1003">Cell membrane</keyword>
<dbReference type="EMBL" id="JAPMXC010000001">
    <property type="protein sequence ID" value="MCY0387854.1"/>
    <property type="molecule type" value="Genomic_DNA"/>
</dbReference>
<evidence type="ECO:0000313" key="9">
    <source>
        <dbReference type="Proteomes" id="UP001082899"/>
    </source>
</evidence>
<dbReference type="Pfam" id="PF00482">
    <property type="entry name" value="T2SSF"/>
    <property type="match status" value="1"/>
</dbReference>
<dbReference type="InterPro" id="IPR003004">
    <property type="entry name" value="GspF/PilC"/>
</dbReference>
<comment type="subcellular location">
    <subcellularLocation>
        <location evidence="1">Cell membrane</location>
        <topology evidence="1">Multi-pass membrane protein</topology>
    </subcellularLocation>
</comment>
<evidence type="ECO:0000313" key="8">
    <source>
        <dbReference type="EMBL" id="MCY0387854.1"/>
    </source>
</evidence>
<feature type="transmembrane region" description="Helical" evidence="6">
    <location>
        <begin position="335"/>
        <end position="356"/>
    </location>
</feature>
<comment type="caution">
    <text evidence="8">The sequence shown here is derived from an EMBL/GenBank/DDBJ whole genome shotgun (WGS) entry which is preliminary data.</text>
</comment>
<evidence type="ECO:0000256" key="4">
    <source>
        <dbReference type="ARBA" id="ARBA00022989"/>
    </source>
</evidence>
<name>A0ABT3ZMR3_9BURK</name>
<dbReference type="RefSeq" id="WP_267847564.1">
    <property type="nucleotide sequence ID" value="NZ_JAPMXC010000001.1"/>
</dbReference>
<keyword evidence="5 6" id="KW-0472">Membrane</keyword>
<feature type="domain" description="Type II secretion system protein GspF" evidence="7">
    <location>
        <begin position="234"/>
        <end position="352"/>
    </location>
</feature>
<evidence type="ECO:0000256" key="2">
    <source>
        <dbReference type="ARBA" id="ARBA00022475"/>
    </source>
</evidence>
<evidence type="ECO:0000256" key="5">
    <source>
        <dbReference type="ARBA" id="ARBA00023136"/>
    </source>
</evidence>
<feature type="transmembrane region" description="Helical" evidence="6">
    <location>
        <begin position="185"/>
        <end position="206"/>
    </location>
</feature>
<organism evidence="8 9">
    <name type="scientific">Robbsia betulipollinis</name>
    <dbReference type="NCBI Taxonomy" id="2981849"/>
    <lineage>
        <taxon>Bacteria</taxon>
        <taxon>Pseudomonadati</taxon>
        <taxon>Pseudomonadota</taxon>
        <taxon>Betaproteobacteria</taxon>
        <taxon>Burkholderiales</taxon>
        <taxon>Burkholderiaceae</taxon>
        <taxon>Robbsia</taxon>
    </lineage>
</organism>
<feature type="transmembrane region" description="Helical" evidence="6">
    <location>
        <begin position="132"/>
        <end position="165"/>
    </location>
</feature>
<dbReference type="PANTHER" id="PTHR30012:SF0">
    <property type="entry name" value="TYPE II SECRETION SYSTEM PROTEIN F-RELATED"/>
    <property type="match status" value="1"/>
</dbReference>
<evidence type="ECO:0000256" key="1">
    <source>
        <dbReference type="ARBA" id="ARBA00004651"/>
    </source>
</evidence>
<accession>A0ABT3ZMR3</accession>
<dbReference type="PANTHER" id="PTHR30012">
    <property type="entry name" value="GENERAL SECRETION PATHWAY PROTEIN"/>
    <property type="match status" value="1"/>
</dbReference>
<keyword evidence="9" id="KW-1185">Reference proteome</keyword>
<evidence type="ECO:0000259" key="7">
    <source>
        <dbReference type="Pfam" id="PF00482"/>
    </source>
</evidence>
<keyword evidence="4 6" id="KW-1133">Transmembrane helix</keyword>
<reference evidence="8" key="1">
    <citation type="submission" date="2022-11" db="EMBL/GenBank/DDBJ databases">
        <title>Robbsia betulipollinis sp. nov., isolated from pollen of birch (Betula pendula).</title>
        <authorList>
            <person name="Shi H."/>
            <person name="Ambika Manirajan B."/>
            <person name="Ratering S."/>
            <person name="Geissler-Plaum R."/>
            <person name="Schnell S."/>
        </authorList>
    </citation>
    <scope>NUCLEOTIDE SEQUENCE</scope>
    <source>
        <strain evidence="8">Bb-Pol-6</strain>
    </source>
</reference>
<protein>
    <submittedName>
        <fullName evidence="8">Type II secretion system F family protein</fullName>
    </submittedName>
</protein>
<dbReference type="InterPro" id="IPR018076">
    <property type="entry name" value="T2SS_GspF_dom"/>
</dbReference>